<reference evidence="2" key="1">
    <citation type="submission" date="2014-07" db="EMBL/GenBank/DDBJ databases">
        <title>Identification of a novel salt tolerance gene in wild soybean by whole-genome sequencing.</title>
        <authorList>
            <person name="Lam H.-M."/>
            <person name="Qi X."/>
            <person name="Li M.-W."/>
            <person name="Liu X."/>
            <person name="Xie M."/>
            <person name="Ni M."/>
            <person name="Xu X."/>
        </authorList>
    </citation>
    <scope>NUCLEOTIDE SEQUENCE [LARGE SCALE GENOMIC DNA]</scope>
    <source>
        <tissue evidence="2">Root</tissue>
    </source>
</reference>
<protein>
    <submittedName>
        <fullName evidence="2">Uncharacterized protein</fullName>
    </submittedName>
</protein>
<dbReference type="AlphaFoldDB" id="A0A0B2NT98"/>
<name>A0A0B2NT98_GLYSO</name>
<sequence length="79" mass="8956">MIFFTGQFIRGSAFSLSAPATTKRPASSSGKGANKKAGNSKRSQTEQYTFFFQESLRTPEKSQCSIQKRRPFYRIIHQC</sequence>
<dbReference type="EMBL" id="KN672316">
    <property type="protein sequence ID" value="KHM98716.1"/>
    <property type="molecule type" value="Genomic_DNA"/>
</dbReference>
<feature type="compositionally biased region" description="Low complexity" evidence="1">
    <location>
        <begin position="26"/>
        <end position="41"/>
    </location>
</feature>
<dbReference type="Proteomes" id="UP000053555">
    <property type="component" value="Unassembled WGS sequence"/>
</dbReference>
<proteinExistence type="predicted"/>
<organism evidence="2">
    <name type="scientific">Glycine soja</name>
    <name type="common">Wild soybean</name>
    <dbReference type="NCBI Taxonomy" id="3848"/>
    <lineage>
        <taxon>Eukaryota</taxon>
        <taxon>Viridiplantae</taxon>
        <taxon>Streptophyta</taxon>
        <taxon>Embryophyta</taxon>
        <taxon>Tracheophyta</taxon>
        <taxon>Spermatophyta</taxon>
        <taxon>Magnoliopsida</taxon>
        <taxon>eudicotyledons</taxon>
        <taxon>Gunneridae</taxon>
        <taxon>Pentapetalae</taxon>
        <taxon>rosids</taxon>
        <taxon>fabids</taxon>
        <taxon>Fabales</taxon>
        <taxon>Fabaceae</taxon>
        <taxon>Papilionoideae</taxon>
        <taxon>50 kb inversion clade</taxon>
        <taxon>NPAAA clade</taxon>
        <taxon>indigoferoid/millettioid clade</taxon>
        <taxon>Phaseoleae</taxon>
        <taxon>Glycine</taxon>
        <taxon>Glycine subgen. Soja</taxon>
    </lineage>
</organism>
<accession>A0A0B2NT98</accession>
<gene>
    <name evidence="2" type="ORF">glysoja_030769</name>
</gene>
<evidence type="ECO:0000256" key="1">
    <source>
        <dbReference type="SAM" id="MobiDB-lite"/>
    </source>
</evidence>
<evidence type="ECO:0000313" key="2">
    <source>
        <dbReference type="EMBL" id="KHM98716.1"/>
    </source>
</evidence>
<feature type="region of interest" description="Disordered" evidence="1">
    <location>
        <begin position="17"/>
        <end position="44"/>
    </location>
</feature>